<evidence type="ECO:0000313" key="2">
    <source>
        <dbReference type="Proteomes" id="UP000004416"/>
    </source>
</evidence>
<comment type="caution">
    <text evidence="1">The sequence shown here is derived from an EMBL/GenBank/DDBJ whole genome shotgun (WGS) entry which is preliminary data.</text>
</comment>
<feature type="non-terminal residue" evidence="1">
    <location>
        <position position="1"/>
    </location>
</feature>
<proteinExistence type="predicted"/>
<gene>
    <name evidence="1" type="ORF">HMPREF0322_00633</name>
</gene>
<evidence type="ECO:0000313" key="1">
    <source>
        <dbReference type="EMBL" id="EHL08650.1"/>
    </source>
</evidence>
<reference evidence="1 2" key="1">
    <citation type="submission" date="2011-08" db="EMBL/GenBank/DDBJ databases">
        <authorList>
            <person name="Weinstock G."/>
            <person name="Sodergren E."/>
            <person name="Clifton S."/>
            <person name="Fulton L."/>
            <person name="Fulton B."/>
            <person name="Courtney L."/>
            <person name="Fronick C."/>
            <person name="Harrison M."/>
            <person name="Strong C."/>
            <person name="Farmer C."/>
            <person name="Delahaunty K."/>
            <person name="Markovic C."/>
            <person name="Hall O."/>
            <person name="Minx P."/>
            <person name="Tomlinson C."/>
            <person name="Mitreva M."/>
            <person name="Hou S."/>
            <person name="Chen J."/>
            <person name="Wollam A."/>
            <person name="Pepin K.H."/>
            <person name="Johnson M."/>
            <person name="Bhonagiri V."/>
            <person name="Zhang X."/>
            <person name="Suruliraj S."/>
            <person name="Warren W."/>
            <person name="Chinwalla A."/>
            <person name="Mardis E.R."/>
            <person name="Wilson R.K."/>
        </authorList>
    </citation>
    <scope>NUCLEOTIDE SEQUENCE [LARGE SCALE GENOMIC DNA]</scope>
    <source>
        <strain evidence="1 2">DP7</strain>
    </source>
</reference>
<organism evidence="1 2">
    <name type="scientific">Desulfitobacterium hafniense DP7</name>
    <dbReference type="NCBI Taxonomy" id="537010"/>
    <lineage>
        <taxon>Bacteria</taxon>
        <taxon>Bacillati</taxon>
        <taxon>Bacillota</taxon>
        <taxon>Clostridia</taxon>
        <taxon>Eubacteriales</taxon>
        <taxon>Desulfitobacteriaceae</taxon>
        <taxon>Desulfitobacterium</taxon>
    </lineage>
</organism>
<sequence length="73" mass="8775">ETIDYDGLFVLVQIVHWCIIWRQAFEFSWVGILAFSLWKKHTREVASVCSFDYCFIFPRSCQLREWCQKLPAL</sequence>
<accession>G9XI57</accession>
<dbReference type="EMBL" id="AFZX01000018">
    <property type="protein sequence ID" value="EHL08650.1"/>
    <property type="molecule type" value="Genomic_DNA"/>
</dbReference>
<name>G9XI57_DESHA</name>
<dbReference type="Proteomes" id="UP000004416">
    <property type="component" value="Unassembled WGS sequence"/>
</dbReference>
<dbReference type="AlphaFoldDB" id="G9XI57"/>
<dbReference type="HOGENOM" id="CLU_2693440_0_0_9"/>
<protein>
    <submittedName>
        <fullName evidence="1">Uncharacterized protein</fullName>
    </submittedName>
</protein>